<sequence>MKFEPLLHRNRTAEKLYGYSAAEALGSDLIEFLTDARDHDAANNIVHRVIRGKSWTGQFPVTNKQGDRFLVVAIDTPFYDDDGTLLGVICISSDKGKAINRSTLSDLNTSFHSKGPVRNKNSQHARVTQQWKTTASKGFGTSDDALSQLEADDEADHINLPTTPCNTNSSHFCDSYHEGLDSDISSQSLNCFLPLPWHGGGELLQPVDTPVVVETSKWSKLTMMKACKALGVNESSFEHEILDIVLRMEEKRKNQIQEQKKVKDSRKGKNKADTELKKLAWGLQEGSCKKDRGRSHKGHSR</sequence>
<evidence type="ECO:0000256" key="1">
    <source>
        <dbReference type="ARBA" id="ARBA00022543"/>
    </source>
</evidence>
<evidence type="ECO:0000259" key="6">
    <source>
        <dbReference type="PROSITE" id="PS50112"/>
    </source>
</evidence>
<protein>
    <recommendedName>
        <fullName evidence="6">PAS domain-containing protein</fullName>
    </recommendedName>
</protein>
<comment type="caution">
    <text evidence="7">The sequence shown here is derived from an EMBL/GenBank/DDBJ whole genome shotgun (WGS) entry which is preliminary data.</text>
</comment>
<organism evidence="7 8">
    <name type="scientific">Solanum commersonii</name>
    <name type="common">Commerson's wild potato</name>
    <name type="synonym">Commerson's nightshade</name>
    <dbReference type="NCBI Taxonomy" id="4109"/>
    <lineage>
        <taxon>Eukaryota</taxon>
        <taxon>Viridiplantae</taxon>
        <taxon>Streptophyta</taxon>
        <taxon>Embryophyta</taxon>
        <taxon>Tracheophyta</taxon>
        <taxon>Spermatophyta</taxon>
        <taxon>Magnoliopsida</taxon>
        <taxon>eudicotyledons</taxon>
        <taxon>Gunneridae</taxon>
        <taxon>Pentapetalae</taxon>
        <taxon>asterids</taxon>
        <taxon>lamiids</taxon>
        <taxon>Solanales</taxon>
        <taxon>Solanaceae</taxon>
        <taxon>Solanoideae</taxon>
        <taxon>Solaneae</taxon>
        <taxon>Solanum</taxon>
    </lineage>
</organism>
<dbReference type="NCBIfam" id="TIGR00229">
    <property type="entry name" value="sensory_box"/>
    <property type="match status" value="1"/>
</dbReference>
<accession>A0A9J5XL64</accession>
<dbReference type="GO" id="GO:0009881">
    <property type="term" value="F:photoreceptor activity"/>
    <property type="evidence" value="ECO:0007669"/>
    <property type="project" value="UniProtKB-KW"/>
</dbReference>
<dbReference type="EMBL" id="JACXVP010000008">
    <property type="protein sequence ID" value="KAG5589011.1"/>
    <property type="molecule type" value="Genomic_DNA"/>
</dbReference>
<name>A0A9J5XL64_SOLCO</name>
<dbReference type="PROSITE" id="PS50112">
    <property type="entry name" value="PAS"/>
    <property type="match status" value="1"/>
</dbReference>
<evidence type="ECO:0000313" key="7">
    <source>
        <dbReference type="EMBL" id="KAG5589011.1"/>
    </source>
</evidence>
<evidence type="ECO:0000256" key="2">
    <source>
        <dbReference type="ARBA" id="ARBA00022606"/>
    </source>
</evidence>
<keyword evidence="8" id="KW-1185">Reference proteome</keyword>
<dbReference type="SUPFAM" id="SSF55785">
    <property type="entry name" value="PYP-like sensor domain (PAS domain)"/>
    <property type="match status" value="1"/>
</dbReference>
<reference evidence="7 8" key="1">
    <citation type="submission" date="2020-09" db="EMBL/GenBank/DDBJ databases">
        <title>De no assembly of potato wild relative species, Solanum commersonii.</title>
        <authorList>
            <person name="Cho K."/>
        </authorList>
    </citation>
    <scope>NUCLEOTIDE SEQUENCE [LARGE SCALE GENOMIC DNA]</scope>
    <source>
        <strain evidence="7">LZ3.2</strain>
        <tissue evidence="7">Leaf</tissue>
    </source>
</reference>
<dbReference type="AlphaFoldDB" id="A0A9J5XL64"/>
<dbReference type="Proteomes" id="UP000824120">
    <property type="component" value="Chromosome 8"/>
</dbReference>
<gene>
    <name evidence="7" type="ORF">H5410_039525</name>
</gene>
<dbReference type="Gene3D" id="3.30.450.20">
    <property type="entry name" value="PAS domain"/>
    <property type="match status" value="1"/>
</dbReference>
<dbReference type="OrthoDB" id="1746395at2759"/>
<keyword evidence="3" id="KW-0157">Chromophore</keyword>
<dbReference type="InterPro" id="IPR000014">
    <property type="entry name" value="PAS"/>
</dbReference>
<evidence type="ECO:0000256" key="3">
    <source>
        <dbReference type="ARBA" id="ARBA00022991"/>
    </source>
</evidence>
<dbReference type="InterPro" id="IPR035965">
    <property type="entry name" value="PAS-like_dom_sf"/>
</dbReference>
<proteinExistence type="predicted"/>
<evidence type="ECO:0000256" key="5">
    <source>
        <dbReference type="SAM" id="MobiDB-lite"/>
    </source>
</evidence>
<keyword evidence="1" id="KW-0600">Photoreceptor protein</keyword>
<keyword evidence="2" id="KW-0716">Sensory transduction</keyword>
<feature type="domain" description="PAS" evidence="6">
    <location>
        <begin position="6"/>
        <end position="53"/>
    </location>
</feature>
<keyword evidence="4" id="KW-0675">Receptor</keyword>
<evidence type="ECO:0000256" key="4">
    <source>
        <dbReference type="ARBA" id="ARBA00023170"/>
    </source>
</evidence>
<evidence type="ECO:0000313" key="8">
    <source>
        <dbReference type="Proteomes" id="UP000824120"/>
    </source>
</evidence>
<feature type="region of interest" description="Disordered" evidence="5">
    <location>
        <begin position="253"/>
        <end position="278"/>
    </location>
</feature>
<dbReference type="Pfam" id="PF13426">
    <property type="entry name" value="PAS_9"/>
    <property type="match status" value="1"/>
</dbReference>